<dbReference type="PROSITE" id="PS51782">
    <property type="entry name" value="LYSM"/>
    <property type="match status" value="1"/>
</dbReference>
<dbReference type="SMART" id="SM00257">
    <property type="entry name" value="LysM"/>
    <property type="match status" value="1"/>
</dbReference>
<organism evidence="4 5">
    <name type="scientific">Fervidibacillus halotolerans</name>
    <dbReference type="NCBI Taxonomy" id="2980027"/>
    <lineage>
        <taxon>Bacteria</taxon>
        <taxon>Bacillati</taxon>
        <taxon>Bacillota</taxon>
        <taxon>Bacilli</taxon>
        <taxon>Bacillales</taxon>
        <taxon>Bacillaceae</taxon>
        <taxon>Fervidibacillus</taxon>
    </lineage>
</organism>
<feature type="domain" description="LysM" evidence="3">
    <location>
        <begin position="230"/>
        <end position="275"/>
    </location>
</feature>
<dbReference type="PANTHER" id="PTHR21666:SF270">
    <property type="entry name" value="MUREIN HYDROLASE ACTIVATOR ENVC"/>
    <property type="match status" value="1"/>
</dbReference>
<evidence type="ECO:0000313" key="5">
    <source>
        <dbReference type="Proteomes" id="UP001164726"/>
    </source>
</evidence>
<dbReference type="GO" id="GO:0004222">
    <property type="term" value="F:metalloendopeptidase activity"/>
    <property type="evidence" value="ECO:0007669"/>
    <property type="project" value="TreeGrafter"/>
</dbReference>
<dbReference type="KEGG" id="fhl:OE105_12040"/>
<dbReference type="AlphaFoldDB" id="A0A9E8LZI2"/>
<dbReference type="Gene3D" id="3.10.350.10">
    <property type="entry name" value="LysM domain"/>
    <property type="match status" value="1"/>
</dbReference>
<dbReference type="Pfam" id="PF01476">
    <property type="entry name" value="LysM"/>
    <property type="match status" value="1"/>
</dbReference>
<dbReference type="EMBL" id="CP106877">
    <property type="protein sequence ID" value="WAA12277.1"/>
    <property type="molecule type" value="Genomic_DNA"/>
</dbReference>
<evidence type="ECO:0000259" key="3">
    <source>
        <dbReference type="PROSITE" id="PS51782"/>
    </source>
</evidence>
<dbReference type="CDD" id="cd00118">
    <property type="entry name" value="LysM"/>
    <property type="match status" value="1"/>
</dbReference>
<feature type="domain" description="G5" evidence="2">
    <location>
        <begin position="282"/>
        <end position="362"/>
    </location>
</feature>
<dbReference type="InterPro" id="IPR016047">
    <property type="entry name" value="M23ase_b-sheet_dom"/>
</dbReference>
<keyword evidence="5" id="KW-1185">Reference proteome</keyword>
<gene>
    <name evidence="4" type="ORF">OE105_12040</name>
</gene>
<dbReference type="InterPro" id="IPR011055">
    <property type="entry name" value="Dup_hybrid_motif"/>
</dbReference>
<protein>
    <submittedName>
        <fullName evidence="4">Peptidoglycan DD-metalloendopeptidase family protein</fullName>
    </submittedName>
</protein>
<dbReference type="SMART" id="SM01208">
    <property type="entry name" value="G5"/>
    <property type="match status" value="1"/>
</dbReference>
<dbReference type="Pfam" id="PF01551">
    <property type="entry name" value="Peptidase_M23"/>
    <property type="match status" value="1"/>
</dbReference>
<dbReference type="InterPro" id="IPR018392">
    <property type="entry name" value="LysM"/>
</dbReference>
<evidence type="ECO:0000313" key="4">
    <source>
        <dbReference type="EMBL" id="WAA12277.1"/>
    </source>
</evidence>
<dbReference type="PROSITE" id="PS51109">
    <property type="entry name" value="G5"/>
    <property type="match status" value="1"/>
</dbReference>
<sequence>MNLQFKENLSKMTERMEKFRIQTNGALKKTVIATLVVSTISINTAFADTKTPTKLQTIYHVYIDNEYIGAVSDKQQVENLLNAKMAEVKEQYKDYDLSFKADELVFVPEQIFRSTNISDEEVLKEVEEEYEVIVEAVALKINGETVTYLENQEKVEELINELKLKYVKGKDLEKLASGEELPELEEEGTRILDVKLSQNITVALDDVKPEQVLPVDDALKLLMKGTLEEKKYTVKEGDVLGSIAQDHGLKLKQLLELNPQVSEETILQIGDKLNVTAYEPYIDVIVEKEVLKNEKIDYDVEYVKDDRMYKGDTKVVQKGKEGEKAVKYYVQLVNGKEVRKEVQEEKVLKEPVTKVVHKGTKVVPSRGTGTLAWPTNGGYISSYVGYRWGSFHKGIDIARPSNYTIKAADNGTVVFAGWDGGYGNKIVIDHNNGMRTVYAHLSSISVSVGQTVEKGRKIGVMGSTGYSTGTHLHFEVYKNGVLQNPLSYLK</sequence>
<keyword evidence="1" id="KW-0732">Signal</keyword>
<dbReference type="InterPro" id="IPR036779">
    <property type="entry name" value="LysM_dom_sf"/>
</dbReference>
<evidence type="ECO:0000256" key="1">
    <source>
        <dbReference type="ARBA" id="ARBA00022729"/>
    </source>
</evidence>
<dbReference type="Proteomes" id="UP001164726">
    <property type="component" value="Chromosome"/>
</dbReference>
<dbReference type="SUPFAM" id="SSF54106">
    <property type="entry name" value="LysM domain"/>
    <property type="match status" value="1"/>
</dbReference>
<proteinExistence type="predicted"/>
<evidence type="ECO:0000259" key="2">
    <source>
        <dbReference type="PROSITE" id="PS51109"/>
    </source>
</evidence>
<dbReference type="PANTHER" id="PTHR21666">
    <property type="entry name" value="PEPTIDASE-RELATED"/>
    <property type="match status" value="1"/>
</dbReference>
<dbReference type="InterPro" id="IPR050570">
    <property type="entry name" value="Cell_wall_metabolism_enzyme"/>
</dbReference>
<dbReference type="Gene3D" id="2.20.230.10">
    <property type="entry name" value="Resuscitation-promoting factor rpfb"/>
    <property type="match status" value="1"/>
</dbReference>
<dbReference type="InterPro" id="IPR011098">
    <property type="entry name" value="G5_dom"/>
</dbReference>
<dbReference type="Pfam" id="PF07501">
    <property type="entry name" value="G5"/>
    <property type="match status" value="1"/>
</dbReference>
<name>A0A9E8LZI2_9BACI</name>
<dbReference type="CDD" id="cd12797">
    <property type="entry name" value="M23_peptidase"/>
    <property type="match status" value="1"/>
</dbReference>
<accession>A0A9E8LZI2</accession>
<dbReference type="Gene3D" id="2.70.70.10">
    <property type="entry name" value="Glucose Permease (Domain IIA)"/>
    <property type="match status" value="1"/>
</dbReference>
<dbReference type="SUPFAM" id="SSF51261">
    <property type="entry name" value="Duplicated hybrid motif"/>
    <property type="match status" value="1"/>
</dbReference>
<reference evidence="4" key="1">
    <citation type="submission" date="2022-09" db="EMBL/GenBank/DDBJ databases">
        <title>Complete Genomes of Fervidibacillus albus and Fervidibacillus halotolerans isolated from tidal flat sediments.</title>
        <authorList>
            <person name="Kwon K.K."/>
            <person name="Yang S.-H."/>
            <person name="Park M.J."/>
            <person name="Oh H.-M."/>
        </authorList>
    </citation>
    <scope>NUCLEOTIDE SEQUENCE</scope>
    <source>
        <strain evidence="4">MEBiC13594</strain>
    </source>
</reference>
<dbReference type="RefSeq" id="WP_275420416.1">
    <property type="nucleotide sequence ID" value="NZ_CP106877.1"/>
</dbReference>